<proteinExistence type="predicted"/>
<dbReference type="Gene3D" id="3.40.630.30">
    <property type="match status" value="1"/>
</dbReference>
<keyword evidence="3" id="KW-1185">Reference proteome</keyword>
<organism evidence="2 3">
    <name type="scientific">Nocardia vinacea</name>
    <dbReference type="NCBI Taxonomy" id="96468"/>
    <lineage>
        <taxon>Bacteria</taxon>
        <taxon>Bacillati</taxon>
        <taxon>Actinomycetota</taxon>
        <taxon>Actinomycetes</taxon>
        <taxon>Mycobacteriales</taxon>
        <taxon>Nocardiaceae</taxon>
        <taxon>Nocardia</taxon>
    </lineage>
</organism>
<sequence length="149" mass="16150">MELDINRLIDLTQLLAVALPPEHPDHQGNALQATSHLTELLSGEIVGPLHDASSIVIDRNGDVVAAFVANLRNSIPELSGIWLAYLLRHPRLRGSGVGTWCMNAGLKSLRTRGFPAIRFAVSADNPGPASLFLGLGFEPSSRRWTVRIP</sequence>
<dbReference type="EMBL" id="CP109441">
    <property type="protein sequence ID" value="WUV45899.1"/>
    <property type="molecule type" value="Genomic_DNA"/>
</dbReference>
<evidence type="ECO:0000313" key="2">
    <source>
        <dbReference type="EMBL" id="WUV45899.1"/>
    </source>
</evidence>
<reference evidence="2" key="1">
    <citation type="submission" date="2022-10" db="EMBL/GenBank/DDBJ databases">
        <title>The complete genomes of actinobacterial strains from the NBC collection.</title>
        <authorList>
            <person name="Joergensen T.S."/>
            <person name="Alvarez Arevalo M."/>
            <person name="Sterndorff E.B."/>
            <person name="Faurdal D."/>
            <person name="Vuksanovic O."/>
            <person name="Mourched A.-S."/>
            <person name="Charusanti P."/>
            <person name="Shaw S."/>
            <person name="Blin K."/>
            <person name="Weber T."/>
        </authorList>
    </citation>
    <scope>NUCLEOTIDE SEQUENCE</scope>
    <source>
        <strain evidence="2">NBC_01482</strain>
    </source>
</reference>
<feature type="domain" description="N-acetyltransferase" evidence="1">
    <location>
        <begin position="1"/>
        <end position="149"/>
    </location>
</feature>
<accession>A0ABZ1YRL8</accession>
<dbReference type="RefSeq" id="WP_329409416.1">
    <property type="nucleotide sequence ID" value="NZ_CP109441.1"/>
</dbReference>
<gene>
    <name evidence="2" type="ORF">OG563_43640</name>
</gene>
<dbReference type="Pfam" id="PF00583">
    <property type="entry name" value="Acetyltransf_1"/>
    <property type="match status" value="1"/>
</dbReference>
<dbReference type="CDD" id="cd04301">
    <property type="entry name" value="NAT_SF"/>
    <property type="match status" value="1"/>
</dbReference>
<dbReference type="SUPFAM" id="SSF55729">
    <property type="entry name" value="Acyl-CoA N-acyltransferases (Nat)"/>
    <property type="match status" value="1"/>
</dbReference>
<dbReference type="PROSITE" id="PS51186">
    <property type="entry name" value="GNAT"/>
    <property type="match status" value="1"/>
</dbReference>
<dbReference type="InterPro" id="IPR016181">
    <property type="entry name" value="Acyl_CoA_acyltransferase"/>
</dbReference>
<dbReference type="InterPro" id="IPR000182">
    <property type="entry name" value="GNAT_dom"/>
</dbReference>
<name>A0ABZ1YRL8_9NOCA</name>
<evidence type="ECO:0000313" key="3">
    <source>
        <dbReference type="Proteomes" id="UP001432062"/>
    </source>
</evidence>
<evidence type="ECO:0000259" key="1">
    <source>
        <dbReference type="PROSITE" id="PS51186"/>
    </source>
</evidence>
<dbReference type="Proteomes" id="UP001432062">
    <property type="component" value="Chromosome"/>
</dbReference>
<protein>
    <submittedName>
        <fullName evidence="2">GNAT family N-acetyltransferase</fullName>
    </submittedName>
</protein>